<protein>
    <submittedName>
        <fullName evidence="1">Uncharacterized protein</fullName>
    </submittedName>
</protein>
<name>A0A822YR44_NELNU</name>
<dbReference type="PANTHER" id="PTHR37611:SF4">
    <property type="entry name" value="OS06G0538400 PROTEIN"/>
    <property type="match status" value="1"/>
</dbReference>
<evidence type="ECO:0000313" key="2">
    <source>
        <dbReference type="Proteomes" id="UP000607653"/>
    </source>
</evidence>
<proteinExistence type="predicted"/>
<dbReference type="EMBL" id="DUZY01000003">
    <property type="protein sequence ID" value="DAD33859.1"/>
    <property type="molecule type" value="Genomic_DNA"/>
</dbReference>
<sequence>MESWESVTDNVEFEGMDVSEIDETLLKSLLEEAQVEETEDERLGCVIRSLEAEIDPNMMDGCGVTKPELGGHGNCEEDMGVGDGHNCSSGSCPSQQIINEFDWIDMDMGPSTPSDDMGNWYMDSCAGEMVELVEFGEVISDYSQFYFGVPLDQEHAYSSLWQESYDSVIF</sequence>
<dbReference type="PANTHER" id="PTHR37611">
    <property type="entry name" value="VIRUS-SPECIFIC-SIGNALING-PATHWAY REGULATED PROTEIN-RELATED"/>
    <property type="match status" value="1"/>
</dbReference>
<comment type="caution">
    <text evidence="1">The sequence shown here is derived from an EMBL/GenBank/DDBJ whole genome shotgun (WGS) entry which is preliminary data.</text>
</comment>
<dbReference type="AlphaFoldDB" id="A0A822YR44"/>
<dbReference type="Proteomes" id="UP000607653">
    <property type="component" value="Unassembled WGS sequence"/>
</dbReference>
<evidence type="ECO:0000313" key="1">
    <source>
        <dbReference type="EMBL" id="DAD33859.1"/>
    </source>
</evidence>
<reference evidence="1 2" key="1">
    <citation type="journal article" date="2020" name="Mol. Biol. Evol.">
        <title>Distinct Expression and Methylation Patterns for Genes with Different Fates following a Single Whole-Genome Duplication in Flowering Plants.</title>
        <authorList>
            <person name="Shi T."/>
            <person name="Rahmani R.S."/>
            <person name="Gugger P.F."/>
            <person name="Wang M."/>
            <person name="Li H."/>
            <person name="Zhang Y."/>
            <person name="Li Z."/>
            <person name="Wang Q."/>
            <person name="Van de Peer Y."/>
            <person name="Marchal K."/>
            <person name="Chen J."/>
        </authorList>
    </citation>
    <scope>NUCLEOTIDE SEQUENCE [LARGE SCALE GENOMIC DNA]</scope>
    <source>
        <tissue evidence="1">Leaf</tissue>
    </source>
</reference>
<keyword evidence="2" id="KW-1185">Reference proteome</keyword>
<accession>A0A822YR44</accession>
<gene>
    <name evidence="1" type="ORF">HUJ06_012710</name>
</gene>
<organism evidence="1 2">
    <name type="scientific">Nelumbo nucifera</name>
    <name type="common">Sacred lotus</name>
    <dbReference type="NCBI Taxonomy" id="4432"/>
    <lineage>
        <taxon>Eukaryota</taxon>
        <taxon>Viridiplantae</taxon>
        <taxon>Streptophyta</taxon>
        <taxon>Embryophyta</taxon>
        <taxon>Tracheophyta</taxon>
        <taxon>Spermatophyta</taxon>
        <taxon>Magnoliopsida</taxon>
        <taxon>Proteales</taxon>
        <taxon>Nelumbonaceae</taxon>
        <taxon>Nelumbo</taxon>
    </lineage>
</organism>